<organism evidence="2">
    <name type="scientific">Amphimedon queenslandica</name>
    <name type="common">Sponge</name>
    <dbReference type="NCBI Taxonomy" id="400682"/>
    <lineage>
        <taxon>Eukaryota</taxon>
        <taxon>Metazoa</taxon>
        <taxon>Porifera</taxon>
        <taxon>Demospongiae</taxon>
        <taxon>Heteroscleromorpha</taxon>
        <taxon>Haplosclerida</taxon>
        <taxon>Niphatidae</taxon>
        <taxon>Amphimedon</taxon>
    </lineage>
</organism>
<evidence type="ECO:0000259" key="1">
    <source>
        <dbReference type="SMART" id="SM00597"/>
    </source>
</evidence>
<dbReference type="InterPro" id="IPR006580">
    <property type="entry name" value="Znf_TTF"/>
</dbReference>
<dbReference type="EnsemblMetazoa" id="Aqu2.1.22016_001">
    <property type="protein sequence ID" value="Aqu2.1.22016_001"/>
    <property type="gene ID" value="Aqu2.1.22016"/>
</dbReference>
<dbReference type="InParanoid" id="A0A1X7U3I2"/>
<evidence type="ECO:0000313" key="2">
    <source>
        <dbReference type="EnsemblMetazoa" id="Aqu2.1.22016_001"/>
    </source>
</evidence>
<dbReference type="SMART" id="SM00597">
    <property type="entry name" value="ZnF_TTF"/>
    <property type="match status" value="1"/>
</dbReference>
<name>A0A1X7U3I2_AMPQE</name>
<protein>
    <recommendedName>
        <fullName evidence="1">TTF-type domain-containing protein</fullName>
    </recommendedName>
</protein>
<reference evidence="2" key="1">
    <citation type="submission" date="2017-05" db="UniProtKB">
        <authorList>
            <consortium name="EnsemblMetazoa"/>
        </authorList>
    </citation>
    <scope>IDENTIFICATION</scope>
</reference>
<sequence>MQSEETVSSSVAKQHLPNDIAQHKSDSPHQPSGIAFPVPMFQSSLRCFQASWYGDYSWLEYSIERDAVYCFACRFFGIAANQSLTCVGFSDLKHATGKSGHIMIPPAPNTIWLYYLSWKEYQSMIANNSSVAVQLDKCRFQDRGK</sequence>
<accession>A0A1X7U3I2</accession>
<dbReference type="AlphaFoldDB" id="A0A1X7U3I2"/>
<feature type="domain" description="TTF-type" evidence="1">
    <location>
        <begin position="44"/>
        <end position="130"/>
    </location>
</feature>
<proteinExistence type="predicted"/>
<dbReference type="OrthoDB" id="1739706at2759"/>